<dbReference type="Proteomes" id="UP001054837">
    <property type="component" value="Unassembled WGS sequence"/>
</dbReference>
<accession>A0AAV4U9E1</accession>
<organism evidence="1 2">
    <name type="scientific">Caerostris darwini</name>
    <dbReference type="NCBI Taxonomy" id="1538125"/>
    <lineage>
        <taxon>Eukaryota</taxon>
        <taxon>Metazoa</taxon>
        <taxon>Ecdysozoa</taxon>
        <taxon>Arthropoda</taxon>
        <taxon>Chelicerata</taxon>
        <taxon>Arachnida</taxon>
        <taxon>Araneae</taxon>
        <taxon>Araneomorphae</taxon>
        <taxon>Entelegynae</taxon>
        <taxon>Araneoidea</taxon>
        <taxon>Araneidae</taxon>
        <taxon>Caerostris</taxon>
    </lineage>
</organism>
<evidence type="ECO:0000313" key="1">
    <source>
        <dbReference type="EMBL" id="GIY54382.1"/>
    </source>
</evidence>
<dbReference type="AlphaFoldDB" id="A0AAV4U9E1"/>
<proteinExistence type="predicted"/>
<protein>
    <submittedName>
        <fullName evidence="1">Uncharacterized protein</fullName>
    </submittedName>
</protein>
<reference evidence="1 2" key="1">
    <citation type="submission" date="2021-06" db="EMBL/GenBank/DDBJ databases">
        <title>Caerostris darwini draft genome.</title>
        <authorList>
            <person name="Kono N."/>
            <person name="Arakawa K."/>
        </authorList>
    </citation>
    <scope>NUCLEOTIDE SEQUENCE [LARGE SCALE GENOMIC DNA]</scope>
</reference>
<gene>
    <name evidence="1" type="ORF">CDAR_217741</name>
</gene>
<sequence length="114" mass="13492">MDFLHSFSIALKRLFEWTAYVADQLNDVTRFRKHRSRACEDKTNPRIRWSDSLSDAERVCRSREEFGDNESEGIVRGRKTRKHVVAFSSFYVITILFPRLKLSDLVRFISFIDS</sequence>
<comment type="caution">
    <text evidence="1">The sequence shown here is derived from an EMBL/GenBank/DDBJ whole genome shotgun (WGS) entry which is preliminary data.</text>
</comment>
<keyword evidence="2" id="KW-1185">Reference proteome</keyword>
<evidence type="ECO:0000313" key="2">
    <source>
        <dbReference type="Proteomes" id="UP001054837"/>
    </source>
</evidence>
<name>A0AAV4U9E1_9ARAC</name>
<dbReference type="EMBL" id="BPLQ01010914">
    <property type="protein sequence ID" value="GIY54382.1"/>
    <property type="molecule type" value="Genomic_DNA"/>
</dbReference>